<keyword evidence="13 19" id="KW-0573">Peptidoglycan synthesis</keyword>
<evidence type="ECO:0000256" key="14">
    <source>
        <dbReference type="ARBA" id="ARBA00023306"/>
    </source>
</evidence>
<dbReference type="Gene3D" id="3.40.1190.10">
    <property type="entry name" value="Mur-like, catalytic domain"/>
    <property type="match status" value="1"/>
</dbReference>
<evidence type="ECO:0000256" key="17">
    <source>
        <dbReference type="ARBA" id="ARBA00060592"/>
    </source>
</evidence>
<keyword evidence="7 19" id="KW-0963">Cytoplasm</keyword>
<evidence type="ECO:0000256" key="11">
    <source>
        <dbReference type="ARBA" id="ARBA00022840"/>
    </source>
</evidence>
<organism evidence="24">
    <name type="scientific">Faucicola osloensis</name>
    <name type="common">Moraxella osloensis</name>
    <dbReference type="NCBI Taxonomy" id="34062"/>
    <lineage>
        <taxon>Bacteria</taxon>
        <taxon>Pseudomonadati</taxon>
        <taxon>Pseudomonadota</taxon>
        <taxon>Gammaproteobacteria</taxon>
        <taxon>Moraxellales</taxon>
        <taxon>Moraxellaceae</taxon>
        <taxon>Faucicola</taxon>
    </lineage>
</organism>
<dbReference type="EMBL" id="SSCJ01000005">
    <property type="protein sequence ID" value="MDI4510001.1"/>
    <property type="molecule type" value="Genomic_DNA"/>
</dbReference>
<keyword evidence="11 19" id="KW-0067">ATP-binding</keyword>
<dbReference type="InterPro" id="IPR005758">
    <property type="entry name" value="UDP-N-AcMur_Ala_ligase_MurC"/>
</dbReference>
<evidence type="ECO:0000256" key="19">
    <source>
        <dbReference type="HAMAP-Rule" id="MF_00046"/>
    </source>
</evidence>
<keyword evidence="12 19" id="KW-0133">Cell shape</keyword>
<keyword evidence="8 19" id="KW-0436">Ligase</keyword>
<comment type="function">
    <text evidence="1 19">Cell wall formation.</text>
</comment>
<feature type="domain" description="Mur ligase N-terminal catalytic" evidence="21">
    <location>
        <begin position="44"/>
        <end position="142"/>
    </location>
</feature>
<dbReference type="Pfam" id="PF01225">
    <property type="entry name" value="Mur_ligase"/>
    <property type="match status" value="1"/>
</dbReference>
<reference evidence="24" key="1">
    <citation type="submission" date="2019-04" db="EMBL/GenBank/DDBJ databases">
        <title>Moraxella osloensis CCUG 73412, isolated from corneal scrapings as causative agent of keratitis.</title>
        <authorList>
            <person name="Connolly G."/>
            <person name="Jaen-Luchoro D."/>
            <person name="Pinyeiro-Iglesias B."/>
            <person name="Curry A."/>
            <person name="Knowles S."/>
            <person name="Moore E.R.B."/>
        </authorList>
    </citation>
    <scope>NUCLEOTIDE SEQUENCE</scope>
    <source>
        <strain evidence="24">CCUG 73412</strain>
    </source>
</reference>
<evidence type="ECO:0000256" key="20">
    <source>
        <dbReference type="SAM" id="MobiDB-lite"/>
    </source>
</evidence>
<evidence type="ECO:0000256" key="9">
    <source>
        <dbReference type="ARBA" id="ARBA00022618"/>
    </source>
</evidence>
<dbReference type="EC" id="6.3.2.8" evidence="5 19"/>
<feature type="binding site" evidence="19">
    <location>
        <begin position="149"/>
        <end position="155"/>
    </location>
    <ligand>
        <name>ATP</name>
        <dbReference type="ChEBI" id="CHEBI:30616"/>
    </ligand>
</feature>
<dbReference type="PANTHER" id="PTHR43445:SF3">
    <property type="entry name" value="UDP-N-ACETYLMURAMATE--L-ALANINE LIGASE"/>
    <property type="match status" value="1"/>
</dbReference>
<dbReference type="PANTHER" id="PTHR43445">
    <property type="entry name" value="UDP-N-ACETYLMURAMATE--L-ALANINE LIGASE-RELATED"/>
    <property type="match status" value="1"/>
</dbReference>
<dbReference type="Gene3D" id="3.90.190.20">
    <property type="entry name" value="Mur ligase, C-terminal domain"/>
    <property type="match status" value="1"/>
</dbReference>
<feature type="domain" description="Mur ligase C-terminal" evidence="22">
    <location>
        <begin position="361"/>
        <end position="488"/>
    </location>
</feature>
<comment type="caution">
    <text evidence="24">The sequence shown here is derived from an EMBL/GenBank/DDBJ whole genome shotgun (WGS) entry which is preliminary data.</text>
</comment>
<name>A0AAW6TF62_FAUOS</name>
<keyword evidence="9 19" id="KW-0132">Cell division</keyword>
<dbReference type="InterPro" id="IPR036615">
    <property type="entry name" value="Mur_ligase_C_dom_sf"/>
</dbReference>
<dbReference type="AlphaFoldDB" id="A0AAW6TF62"/>
<evidence type="ECO:0000256" key="12">
    <source>
        <dbReference type="ARBA" id="ARBA00022960"/>
    </source>
</evidence>
<feature type="compositionally biased region" description="Basic and acidic residues" evidence="20">
    <location>
        <begin position="14"/>
        <end position="23"/>
    </location>
</feature>
<dbReference type="Pfam" id="PF02875">
    <property type="entry name" value="Mur_ligase_C"/>
    <property type="match status" value="1"/>
</dbReference>
<dbReference type="NCBIfam" id="TIGR01082">
    <property type="entry name" value="murC"/>
    <property type="match status" value="1"/>
</dbReference>
<gene>
    <name evidence="19 24" type="primary">murC</name>
    <name evidence="24" type="ORF">E6P75_07240</name>
</gene>
<dbReference type="HAMAP" id="MF_00046">
    <property type="entry name" value="MurC"/>
    <property type="match status" value="1"/>
</dbReference>
<dbReference type="SUPFAM" id="SSF53623">
    <property type="entry name" value="MurD-like peptide ligases, catalytic domain"/>
    <property type="match status" value="1"/>
</dbReference>
<evidence type="ECO:0000256" key="10">
    <source>
        <dbReference type="ARBA" id="ARBA00022741"/>
    </source>
</evidence>
<dbReference type="SUPFAM" id="SSF53244">
    <property type="entry name" value="MurD-like peptide ligases, peptide-binding domain"/>
    <property type="match status" value="1"/>
</dbReference>
<comment type="pathway">
    <text evidence="17">Glycan biosynthesis.</text>
</comment>
<dbReference type="InterPro" id="IPR036565">
    <property type="entry name" value="Mur-like_cat_sf"/>
</dbReference>
<dbReference type="FunFam" id="3.40.50.720:FF:000046">
    <property type="entry name" value="UDP-N-acetylmuramate--L-alanine ligase"/>
    <property type="match status" value="1"/>
</dbReference>
<evidence type="ECO:0000256" key="1">
    <source>
        <dbReference type="ARBA" id="ARBA00003921"/>
    </source>
</evidence>
<dbReference type="InterPro" id="IPR013221">
    <property type="entry name" value="Mur_ligase_cen"/>
</dbReference>
<keyword evidence="15 19" id="KW-0961">Cell wall biogenesis/degradation</keyword>
<keyword evidence="14 19" id="KW-0131">Cell cycle</keyword>
<evidence type="ECO:0000256" key="6">
    <source>
        <dbReference type="ARBA" id="ARBA00021749"/>
    </source>
</evidence>
<comment type="similarity">
    <text evidence="4 19">Belongs to the MurCDEF family.</text>
</comment>
<evidence type="ECO:0000256" key="15">
    <source>
        <dbReference type="ARBA" id="ARBA00023316"/>
    </source>
</evidence>
<dbReference type="GO" id="GO:0008360">
    <property type="term" value="P:regulation of cell shape"/>
    <property type="evidence" value="ECO:0007669"/>
    <property type="project" value="UniProtKB-KW"/>
</dbReference>
<dbReference type="InterPro" id="IPR004101">
    <property type="entry name" value="Mur_ligase_C"/>
</dbReference>
<dbReference type="GO" id="GO:0005737">
    <property type="term" value="C:cytoplasm"/>
    <property type="evidence" value="ECO:0007669"/>
    <property type="project" value="UniProtKB-SubCell"/>
</dbReference>
<protein>
    <recommendedName>
        <fullName evidence="6 19">UDP-N-acetylmuramate--L-alanine ligase</fullName>
        <ecNumber evidence="5 19">6.3.2.8</ecNumber>
    </recommendedName>
    <alternativeName>
        <fullName evidence="18 19">UDP-N-acetylmuramoyl-L-alanine synthetase</fullName>
    </alternativeName>
</protein>
<evidence type="ECO:0000256" key="18">
    <source>
        <dbReference type="ARBA" id="ARBA00079022"/>
    </source>
</evidence>
<evidence type="ECO:0000256" key="4">
    <source>
        <dbReference type="ARBA" id="ARBA00010416"/>
    </source>
</evidence>
<comment type="catalytic activity">
    <reaction evidence="16 19">
        <text>UDP-N-acetyl-alpha-D-muramate + L-alanine + ATP = UDP-N-acetyl-alpha-D-muramoyl-L-alanine + ADP + phosphate + H(+)</text>
        <dbReference type="Rhea" id="RHEA:23372"/>
        <dbReference type="ChEBI" id="CHEBI:15378"/>
        <dbReference type="ChEBI" id="CHEBI:30616"/>
        <dbReference type="ChEBI" id="CHEBI:43474"/>
        <dbReference type="ChEBI" id="CHEBI:57972"/>
        <dbReference type="ChEBI" id="CHEBI:70757"/>
        <dbReference type="ChEBI" id="CHEBI:83898"/>
        <dbReference type="ChEBI" id="CHEBI:456216"/>
        <dbReference type="EC" id="6.3.2.8"/>
    </reaction>
</comment>
<sequence length="507" mass="55376">MSKSAKTATAQSTEKPEKPEKTNRVTKKITKRVVEIPEMRRIRHVHFVGIGGAGMCGIAEVVHNHGYMVSGSDIKQSPVTDRLTQMGIQVFIGHDSKNISEADVVVVSSAIDHTNPEIQAALSGRIPVVRRADMLGELMRYRHGIAVAGAHGKTTTTSLLTMILTEAGLDPTYVIGGKLNASGKNASLGQSRYLVAEADESDASFLSLRPMAAIVTNIDQDHMETYGGSFDKLKAAYVQFLQNMPFYGLAVLCGDDKELYGLIDKIARPVLTYGLEKHNDVQAIDVVADGTKTHFTVLRKDREPLPITLNIPGIHNVYNALAAITISTDEGVSDEAICQAVKKFAGVGRRFENNGNYPVKDGAGDVLLIDDYGHHPTEVAMTIKAARQSYPDRRLVMIFQPHRFTRTRDCFDDFVDVLSQVDVLMLLDVYSAGEAVIEGADSRSLARTIRTRGQVEPIMLNINDMDQIRQVLGSMLKGNDLLITQGAGNVGQLCLDLAKNNLFLADK</sequence>
<evidence type="ECO:0000259" key="21">
    <source>
        <dbReference type="Pfam" id="PF01225"/>
    </source>
</evidence>
<dbReference type="InterPro" id="IPR000713">
    <property type="entry name" value="Mur_ligase_N"/>
</dbReference>
<feature type="region of interest" description="Disordered" evidence="20">
    <location>
        <begin position="1"/>
        <end position="28"/>
    </location>
</feature>
<proteinExistence type="inferred from homology"/>
<keyword evidence="10 19" id="KW-0547">Nucleotide-binding</keyword>
<evidence type="ECO:0000256" key="5">
    <source>
        <dbReference type="ARBA" id="ARBA00012211"/>
    </source>
</evidence>
<evidence type="ECO:0000256" key="13">
    <source>
        <dbReference type="ARBA" id="ARBA00022984"/>
    </source>
</evidence>
<evidence type="ECO:0000259" key="22">
    <source>
        <dbReference type="Pfam" id="PF02875"/>
    </source>
</evidence>
<evidence type="ECO:0000256" key="16">
    <source>
        <dbReference type="ARBA" id="ARBA00047833"/>
    </source>
</evidence>
<comment type="subcellular location">
    <subcellularLocation>
        <location evidence="2 19">Cytoplasm</location>
    </subcellularLocation>
</comment>
<feature type="compositionally biased region" description="Polar residues" evidence="20">
    <location>
        <begin position="1"/>
        <end position="13"/>
    </location>
</feature>
<evidence type="ECO:0000256" key="3">
    <source>
        <dbReference type="ARBA" id="ARBA00004752"/>
    </source>
</evidence>
<dbReference type="FunFam" id="3.40.1190.10:FF:000001">
    <property type="entry name" value="UDP-N-acetylmuramate--L-alanine ligase"/>
    <property type="match status" value="1"/>
</dbReference>
<evidence type="ECO:0000313" key="24">
    <source>
        <dbReference type="EMBL" id="MDI4510001.1"/>
    </source>
</evidence>
<dbReference type="InterPro" id="IPR050061">
    <property type="entry name" value="MurCDEF_pg_biosynth"/>
</dbReference>
<evidence type="ECO:0000256" key="2">
    <source>
        <dbReference type="ARBA" id="ARBA00004496"/>
    </source>
</evidence>
<dbReference type="GO" id="GO:0009252">
    <property type="term" value="P:peptidoglycan biosynthetic process"/>
    <property type="evidence" value="ECO:0007669"/>
    <property type="project" value="UniProtKB-UniRule"/>
</dbReference>
<accession>A0AAW6TF62</accession>
<feature type="domain" description="Mur ligase central" evidence="23">
    <location>
        <begin position="147"/>
        <end position="325"/>
    </location>
</feature>
<evidence type="ECO:0000256" key="8">
    <source>
        <dbReference type="ARBA" id="ARBA00022598"/>
    </source>
</evidence>
<dbReference type="GO" id="GO:0071555">
    <property type="term" value="P:cell wall organization"/>
    <property type="evidence" value="ECO:0007669"/>
    <property type="project" value="UniProtKB-KW"/>
</dbReference>
<dbReference type="GO" id="GO:0005524">
    <property type="term" value="F:ATP binding"/>
    <property type="evidence" value="ECO:0007669"/>
    <property type="project" value="UniProtKB-UniRule"/>
</dbReference>
<dbReference type="GO" id="GO:0051301">
    <property type="term" value="P:cell division"/>
    <property type="evidence" value="ECO:0007669"/>
    <property type="project" value="UniProtKB-KW"/>
</dbReference>
<dbReference type="Pfam" id="PF08245">
    <property type="entry name" value="Mur_ligase_M"/>
    <property type="match status" value="1"/>
</dbReference>
<dbReference type="Gene3D" id="3.40.50.720">
    <property type="entry name" value="NAD(P)-binding Rossmann-like Domain"/>
    <property type="match status" value="1"/>
</dbReference>
<evidence type="ECO:0000259" key="23">
    <source>
        <dbReference type="Pfam" id="PF08245"/>
    </source>
</evidence>
<dbReference type="GO" id="GO:0008763">
    <property type="term" value="F:UDP-N-acetylmuramate-L-alanine ligase activity"/>
    <property type="evidence" value="ECO:0007669"/>
    <property type="project" value="UniProtKB-UniRule"/>
</dbReference>
<evidence type="ECO:0000256" key="7">
    <source>
        <dbReference type="ARBA" id="ARBA00022490"/>
    </source>
</evidence>
<dbReference type="SUPFAM" id="SSF51984">
    <property type="entry name" value="MurCD N-terminal domain"/>
    <property type="match status" value="1"/>
</dbReference>
<comment type="pathway">
    <text evidence="3 19">Cell wall biogenesis; peptidoglycan biosynthesis.</text>
</comment>